<dbReference type="Proteomes" id="UP000494165">
    <property type="component" value="Unassembled WGS sequence"/>
</dbReference>
<evidence type="ECO:0000313" key="2">
    <source>
        <dbReference type="EMBL" id="CAB3381107.1"/>
    </source>
</evidence>
<organism evidence="2 3">
    <name type="scientific">Cloeon dipterum</name>
    <dbReference type="NCBI Taxonomy" id="197152"/>
    <lineage>
        <taxon>Eukaryota</taxon>
        <taxon>Metazoa</taxon>
        <taxon>Ecdysozoa</taxon>
        <taxon>Arthropoda</taxon>
        <taxon>Hexapoda</taxon>
        <taxon>Insecta</taxon>
        <taxon>Pterygota</taxon>
        <taxon>Palaeoptera</taxon>
        <taxon>Ephemeroptera</taxon>
        <taxon>Pisciforma</taxon>
        <taxon>Baetidae</taxon>
        <taxon>Cloeon</taxon>
    </lineage>
</organism>
<evidence type="ECO:0000313" key="3">
    <source>
        <dbReference type="Proteomes" id="UP000494165"/>
    </source>
</evidence>
<reference evidence="2 3" key="1">
    <citation type="submission" date="2020-04" db="EMBL/GenBank/DDBJ databases">
        <authorList>
            <person name="Alioto T."/>
            <person name="Alioto T."/>
            <person name="Gomez Garrido J."/>
        </authorList>
    </citation>
    <scope>NUCLEOTIDE SEQUENCE [LARGE SCALE GENOMIC DNA]</scope>
</reference>
<dbReference type="EMBL" id="CADEPI010000224">
    <property type="protein sequence ID" value="CAB3381107.1"/>
    <property type="molecule type" value="Genomic_DNA"/>
</dbReference>
<dbReference type="PROSITE" id="PS50041">
    <property type="entry name" value="C_TYPE_LECTIN_2"/>
    <property type="match status" value="1"/>
</dbReference>
<proteinExistence type="predicted"/>
<protein>
    <recommendedName>
        <fullName evidence="1">C-type lectin domain-containing protein</fullName>
    </recommendedName>
</protein>
<comment type="caution">
    <text evidence="2">The sequence shown here is derived from an EMBL/GenBank/DDBJ whole genome shotgun (WGS) entry which is preliminary data.</text>
</comment>
<dbReference type="Gene3D" id="3.10.100.10">
    <property type="entry name" value="Mannose-Binding Protein A, subunit A"/>
    <property type="match status" value="1"/>
</dbReference>
<name>A0A8S1DFD3_9INSE</name>
<feature type="domain" description="C-type lectin" evidence="1">
    <location>
        <begin position="197"/>
        <end position="318"/>
    </location>
</feature>
<sequence>MKLCCSIGMKPIRVTDELLSSLNSIKETEHGRFNIFDIAQNSKLIKTSFWTAATRQGCAGHYRFCMHDDVGPWDSQDSFWETVNPRDSGSCLVVDRQYAKEGAPFGVRQVQCSLPIANFACQKDNTIFFDLVNSVEYTYSSGPTIKYVDACDFPICSDQPFCSSGVPNPAKYENGERVLLKLSMFEGKWKTSCGVRYFIYDYIVTWSEAINLCCTMGMRLVSVQSYEKLVCLGSFLEENTGYWTSGTNSGCKNNRFRWCSTEFKDFIKQNENFNESLPANLYQSGGINKYCVKVQNLKMGEAILKVENCYERMNVICECFATCLAELLELMYDGSKFWEERIEKLLSTQKTSQVYEDFRSISNKFSLSLLKKGADNLDTLKMIKNEQNKEQAWKSTLFVNEALDRFRECNQKMKVYNSKGDECSFIHEFIKCFTNGSALLDKFWNKNWHDKFDPRDYSQMVAVNDYLTVKYGVQNSPDSNLRRFAYVVNKISFAEEVISSHCTYKYLKPKNLTLEDACLSREKYFIPTPVENVFMYNIVDKEKRYPPLVAASKCARANGSLVTVTESNIASMKILNNFLRNATKSESGSVLLDETYMISGNVTRWCSTSEELPMNSTEDRKLIKTSFWTAATRQGCAGHYRFCLHDDMGPWDSQDSFWDMVNPRDTGSCLVVDRQYTNVGALFGVRQVQCSVPIANFACQKDGKRMTDLVTLEKNANMEVVKYGYDLYKIYFLI</sequence>
<dbReference type="CDD" id="cd00037">
    <property type="entry name" value="CLECT"/>
    <property type="match status" value="1"/>
</dbReference>
<dbReference type="InterPro" id="IPR016187">
    <property type="entry name" value="CTDL_fold"/>
</dbReference>
<accession>A0A8S1DFD3</accession>
<gene>
    <name evidence="2" type="ORF">CLODIP_2_CD11934</name>
</gene>
<dbReference type="InterPro" id="IPR001304">
    <property type="entry name" value="C-type_lectin-like"/>
</dbReference>
<dbReference type="SUPFAM" id="SSF56436">
    <property type="entry name" value="C-type lectin-like"/>
    <property type="match status" value="1"/>
</dbReference>
<evidence type="ECO:0000259" key="1">
    <source>
        <dbReference type="PROSITE" id="PS50041"/>
    </source>
</evidence>
<dbReference type="InterPro" id="IPR016186">
    <property type="entry name" value="C-type_lectin-like/link_sf"/>
</dbReference>
<dbReference type="AlphaFoldDB" id="A0A8S1DFD3"/>
<keyword evidence="3" id="KW-1185">Reference proteome</keyword>
<dbReference type="OrthoDB" id="7881430at2759"/>